<dbReference type="Proteomes" id="UP001634007">
    <property type="component" value="Unassembled WGS sequence"/>
</dbReference>
<accession>A0ABD3J8M6</accession>
<sequence length="279" mass="32226">MVRAGSAHPSRAEASTARAEPRMEDILQALANIGNLMERQAQQQPGAERRTQGLVEQFLKLKPLKFNGIGSPEEAEHWIDGMERIFRLLDCTDAEKIVLAEYQLEGNAKFWWRASKDIIFPPGTDVSWEEFVRAFNRKHFSDCAKDRKITEFVQLEQKGLTVDQYEARFSELSRYAPRLIEDQEEKAKRFLKGLRTDIRKQLVPLNIRDYNEIYERAQLVEQELLRERSEFKKPLNFSDVKKGKRPYSGQGQTWNVKKKGNFGNFGGARSGLNIGKAPY</sequence>
<dbReference type="PANTHER" id="PTHR34482">
    <property type="entry name" value="DNA DAMAGE-INDUCIBLE PROTEIN 1-LIKE"/>
    <property type="match status" value="1"/>
</dbReference>
<protein>
    <recommendedName>
        <fullName evidence="1">Retrotransposon gag domain-containing protein</fullName>
    </recommendedName>
</protein>
<dbReference type="EMBL" id="JBJKBG010000009">
    <property type="protein sequence ID" value="KAL3723935.1"/>
    <property type="molecule type" value="Genomic_DNA"/>
</dbReference>
<proteinExistence type="predicted"/>
<reference evidence="2 3" key="1">
    <citation type="submission" date="2024-11" db="EMBL/GenBank/DDBJ databases">
        <title>Chromosome-level genome assembly of Eucalyptus globulus Labill. provides insights into its genome evolution.</title>
        <authorList>
            <person name="Li X."/>
        </authorList>
    </citation>
    <scope>NUCLEOTIDE SEQUENCE [LARGE SCALE GENOMIC DNA]</scope>
    <source>
        <strain evidence="2">CL2024</strain>
        <tissue evidence="2">Fresh tender leaves</tissue>
    </source>
</reference>
<feature type="domain" description="Retrotransposon gag" evidence="1">
    <location>
        <begin position="99"/>
        <end position="196"/>
    </location>
</feature>
<dbReference type="Pfam" id="PF03732">
    <property type="entry name" value="Retrotrans_gag"/>
    <property type="match status" value="1"/>
</dbReference>
<evidence type="ECO:0000313" key="2">
    <source>
        <dbReference type="EMBL" id="KAL3723935.1"/>
    </source>
</evidence>
<keyword evidence="3" id="KW-1185">Reference proteome</keyword>
<dbReference type="AlphaFoldDB" id="A0ABD3J8M6"/>
<comment type="caution">
    <text evidence="2">The sequence shown here is derived from an EMBL/GenBank/DDBJ whole genome shotgun (WGS) entry which is preliminary data.</text>
</comment>
<evidence type="ECO:0000313" key="3">
    <source>
        <dbReference type="Proteomes" id="UP001634007"/>
    </source>
</evidence>
<dbReference type="InterPro" id="IPR005162">
    <property type="entry name" value="Retrotrans_gag_dom"/>
</dbReference>
<name>A0ABD3J8M6_EUCGL</name>
<gene>
    <name evidence="2" type="ORF">ACJRO7_036014</name>
</gene>
<organism evidence="2 3">
    <name type="scientific">Eucalyptus globulus</name>
    <name type="common">Tasmanian blue gum</name>
    <dbReference type="NCBI Taxonomy" id="34317"/>
    <lineage>
        <taxon>Eukaryota</taxon>
        <taxon>Viridiplantae</taxon>
        <taxon>Streptophyta</taxon>
        <taxon>Embryophyta</taxon>
        <taxon>Tracheophyta</taxon>
        <taxon>Spermatophyta</taxon>
        <taxon>Magnoliopsida</taxon>
        <taxon>eudicotyledons</taxon>
        <taxon>Gunneridae</taxon>
        <taxon>Pentapetalae</taxon>
        <taxon>rosids</taxon>
        <taxon>malvids</taxon>
        <taxon>Myrtales</taxon>
        <taxon>Myrtaceae</taxon>
        <taxon>Myrtoideae</taxon>
        <taxon>Eucalypteae</taxon>
        <taxon>Eucalyptus</taxon>
    </lineage>
</organism>
<evidence type="ECO:0000259" key="1">
    <source>
        <dbReference type="Pfam" id="PF03732"/>
    </source>
</evidence>
<dbReference type="PANTHER" id="PTHR34482:SF36">
    <property type="entry name" value="RETROTRANSPOSON GAG DOMAIN-CONTAINING PROTEIN"/>
    <property type="match status" value="1"/>
</dbReference>